<accession>A0A426Z5S0</accession>
<protein>
    <submittedName>
        <fullName evidence="1">Uncharacterized protein</fullName>
    </submittedName>
</protein>
<proteinExistence type="predicted"/>
<reference evidence="1 2" key="1">
    <citation type="journal article" date="2014" name="Agronomy (Basel)">
        <title>A Draft Genome Sequence for Ensete ventricosum, the Drought-Tolerant Tree Against Hunger.</title>
        <authorList>
            <person name="Harrison J."/>
            <person name="Moore K.A."/>
            <person name="Paszkiewicz K."/>
            <person name="Jones T."/>
            <person name="Grant M."/>
            <person name="Ambacheew D."/>
            <person name="Muzemil S."/>
            <person name="Studholme D.J."/>
        </authorList>
    </citation>
    <scope>NUCLEOTIDE SEQUENCE [LARGE SCALE GENOMIC DNA]</scope>
</reference>
<comment type="caution">
    <text evidence="1">The sequence shown here is derived from an EMBL/GenBank/DDBJ whole genome shotgun (WGS) entry which is preliminary data.</text>
</comment>
<dbReference type="Proteomes" id="UP000287651">
    <property type="component" value="Unassembled WGS sequence"/>
</dbReference>
<dbReference type="AlphaFoldDB" id="A0A426Z5S0"/>
<evidence type="ECO:0000313" key="2">
    <source>
        <dbReference type="Proteomes" id="UP000287651"/>
    </source>
</evidence>
<dbReference type="EMBL" id="AMZH03008273">
    <property type="protein sequence ID" value="RRT59306.1"/>
    <property type="molecule type" value="Genomic_DNA"/>
</dbReference>
<sequence length="134" mass="15096">MTGAMKFQLDDWPRSSLSIGLGYRRCSGISSKFARSFAEGIRKLTRNILGDRWKNIGRLTARMPEAAGLTRPRTVALREQKVDCGSTAVERLPRTDNSRTMRPRVSSKLRLCDSDSLWAETALRQRPRAGSSRI</sequence>
<gene>
    <name evidence="1" type="ORF">B296_00022557</name>
</gene>
<name>A0A426Z5S0_ENSVE</name>
<evidence type="ECO:0000313" key="1">
    <source>
        <dbReference type="EMBL" id="RRT59306.1"/>
    </source>
</evidence>
<organism evidence="1 2">
    <name type="scientific">Ensete ventricosum</name>
    <name type="common">Abyssinian banana</name>
    <name type="synonym">Musa ensete</name>
    <dbReference type="NCBI Taxonomy" id="4639"/>
    <lineage>
        <taxon>Eukaryota</taxon>
        <taxon>Viridiplantae</taxon>
        <taxon>Streptophyta</taxon>
        <taxon>Embryophyta</taxon>
        <taxon>Tracheophyta</taxon>
        <taxon>Spermatophyta</taxon>
        <taxon>Magnoliopsida</taxon>
        <taxon>Liliopsida</taxon>
        <taxon>Zingiberales</taxon>
        <taxon>Musaceae</taxon>
        <taxon>Ensete</taxon>
    </lineage>
</organism>